<gene>
    <name evidence="1" type="ORF">FWK35_00025519</name>
</gene>
<evidence type="ECO:0000313" key="1">
    <source>
        <dbReference type="EMBL" id="KAF0729225.1"/>
    </source>
</evidence>
<reference evidence="1 2" key="1">
    <citation type="submission" date="2019-08" db="EMBL/GenBank/DDBJ databases">
        <title>Whole genome of Aphis craccivora.</title>
        <authorList>
            <person name="Voronova N.V."/>
            <person name="Shulinski R.S."/>
            <person name="Bandarenka Y.V."/>
            <person name="Zhorov D.G."/>
            <person name="Warner D."/>
        </authorList>
    </citation>
    <scope>NUCLEOTIDE SEQUENCE [LARGE SCALE GENOMIC DNA]</scope>
    <source>
        <strain evidence="1">180601</strain>
        <tissue evidence="1">Whole Body</tissue>
    </source>
</reference>
<dbReference type="AlphaFoldDB" id="A0A6G0WPF6"/>
<dbReference type="EMBL" id="VUJU01008542">
    <property type="protein sequence ID" value="KAF0729225.1"/>
    <property type="molecule type" value="Genomic_DNA"/>
</dbReference>
<evidence type="ECO:0000313" key="2">
    <source>
        <dbReference type="Proteomes" id="UP000478052"/>
    </source>
</evidence>
<comment type="caution">
    <text evidence="1">The sequence shown here is derived from an EMBL/GenBank/DDBJ whole genome shotgun (WGS) entry which is preliminary data.</text>
</comment>
<sequence>TIAYSSGVFTETKEIYFPLVLDLIDSERSDECIDFTMTCVCVCVCIITKRNNDSISNFEGGFRWQNEYPWCIIEKNKKKKKSDGKTGIFTQNQFSTKLIFLYGCNSKTNHSKYLKFSPYVPYEFISHRYLKISPILNEVMNFKFLRNLSKTRTFASHFERNDNDLSSNDFKYFISRRYLKILPFLITYSYIAKS</sequence>
<organism evidence="1 2">
    <name type="scientific">Aphis craccivora</name>
    <name type="common">Cowpea aphid</name>
    <dbReference type="NCBI Taxonomy" id="307492"/>
    <lineage>
        <taxon>Eukaryota</taxon>
        <taxon>Metazoa</taxon>
        <taxon>Ecdysozoa</taxon>
        <taxon>Arthropoda</taxon>
        <taxon>Hexapoda</taxon>
        <taxon>Insecta</taxon>
        <taxon>Pterygota</taxon>
        <taxon>Neoptera</taxon>
        <taxon>Paraneoptera</taxon>
        <taxon>Hemiptera</taxon>
        <taxon>Sternorrhyncha</taxon>
        <taxon>Aphidomorpha</taxon>
        <taxon>Aphidoidea</taxon>
        <taxon>Aphididae</taxon>
        <taxon>Aphidini</taxon>
        <taxon>Aphis</taxon>
        <taxon>Aphis</taxon>
    </lineage>
</organism>
<accession>A0A6G0WPF6</accession>
<protein>
    <submittedName>
        <fullName evidence="1">Uncharacterized protein</fullName>
    </submittedName>
</protein>
<feature type="non-terminal residue" evidence="1">
    <location>
        <position position="1"/>
    </location>
</feature>
<proteinExistence type="predicted"/>
<feature type="non-terminal residue" evidence="1">
    <location>
        <position position="194"/>
    </location>
</feature>
<keyword evidence="2" id="KW-1185">Reference proteome</keyword>
<name>A0A6G0WPF6_APHCR</name>
<dbReference type="Proteomes" id="UP000478052">
    <property type="component" value="Unassembled WGS sequence"/>
</dbReference>